<organism evidence="3 4">
    <name type="scientific">Flavobacterium agrisoli</name>
    <dbReference type="NCBI Taxonomy" id="2793066"/>
    <lineage>
        <taxon>Bacteria</taxon>
        <taxon>Pseudomonadati</taxon>
        <taxon>Bacteroidota</taxon>
        <taxon>Flavobacteriia</taxon>
        <taxon>Flavobacteriales</taxon>
        <taxon>Flavobacteriaceae</taxon>
        <taxon>Flavobacterium</taxon>
    </lineage>
</organism>
<reference evidence="3" key="1">
    <citation type="submission" date="2020-12" db="EMBL/GenBank/DDBJ databases">
        <title>Bacterial novel species Flavobacterium sp. SE-1-e isolated from soil.</title>
        <authorList>
            <person name="Jung H.-Y."/>
        </authorList>
    </citation>
    <scope>NUCLEOTIDE SEQUENCE</scope>
    <source>
        <strain evidence="3">SE-1-e</strain>
    </source>
</reference>
<dbReference type="Proteomes" id="UP000609172">
    <property type="component" value="Unassembled WGS sequence"/>
</dbReference>
<feature type="domain" description="Fido" evidence="2">
    <location>
        <begin position="194"/>
        <end position="318"/>
    </location>
</feature>
<dbReference type="InterPro" id="IPR036597">
    <property type="entry name" value="Fido-like_dom_sf"/>
</dbReference>
<keyword evidence="4" id="KW-1185">Reference proteome</keyword>
<protein>
    <submittedName>
        <fullName evidence="3">Helix-turn-helix domain-containing protein</fullName>
    </submittedName>
</protein>
<accession>A0A934UIA0</accession>
<evidence type="ECO:0000259" key="1">
    <source>
        <dbReference type="PROSITE" id="PS50943"/>
    </source>
</evidence>
<dbReference type="AlphaFoldDB" id="A0A934UIA0"/>
<sequence length="330" mass="38790">MNAILKKAREEKGLKTREVAQMLQIDQALISKFESGTRKPTKEQIVKLAHLLNINLDTILVLWLKERILHEIKNEKFALEALKLVESELLKSEVIQPKTSEKLQKLVTEINSLLQQFYNLNLLEYRRITKQLDLYFTFECNSLNGNKMSFEEVKLIVNEGISITDKPMKEHLEIINFFEAIQYCKELIQKKIDFCEKKLLQIYSILTQEIEPEISNQQPDKTTINELKILFKWYEMSKDNIHPLILASETHLKIMQILPFRQYNNQIAFLIMNWILLQNKYSLIVIKSDRSEKENYIAEIEQSFTEDNIANFSLLMAEAQKATLEYALSL</sequence>
<name>A0A934UIA0_9FLAO</name>
<dbReference type="SUPFAM" id="SSF47413">
    <property type="entry name" value="lambda repressor-like DNA-binding domains"/>
    <property type="match status" value="1"/>
</dbReference>
<dbReference type="RefSeq" id="WP_200104521.1">
    <property type="nucleotide sequence ID" value="NZ_JAEHFV010000001.1"/>
</dbReference>
<feature type="domain" description="HTH cro/C1-type" evidence="1">
    <location>
        <begin position="5"/>
        <end position="59"/>
    </location>
</feature>
<evidence type="ECO:0000313" key="4">
    <source>
        <dbReference type="Proteomes" id="UP000609172"/>
    </source>
</evidence>
<dbReference type="Gene3D" id="1.10.260.40">
    <property type="entry name" value="lambda repressor-like DNA-binding domains"/>
    <property type="match status" value="1"/>
</dbReference>
<dbReference type="InterPro" id="IPR010982">
    <property type="entry name" value="Lambda_DNA-bd_dom_sf"/>
</dbReference>
<dbReference type="Gene3D" id="1.10.3290.10">
    <property type="entry name" value="Fido-like domain"/>
    <property type="match status" value="1"/>
</dbReference>
<dbReference type="EMBL" id="JAEHFV010000001">
    <property type="protein sequence ID" value="MBK0368597.1"/>
    <property type="molecule type" value="Genomic_DNA"/>
</dbReference>
<dbReference type="InterPro" id="IPR003812">
    <property type="entry name" value="Fido"/>
</dbReference>
<dbReference type="PANTHER" id="PTHR13504:SF38">
    <property type="entry name" value="FIDO DOMAIN-CONTAINING PROTEIN"/>
    <property type="match status" value="1"/>
</dbReference>
<dbReference type="SMART" id="SM00530">
    <property type="entry name" value="HTH_XRE"/>
    <property type="match status" value="1"/>
</dbReference>
<dbReference type="PROSITE" id="PS51459">
    <property type="entry name" value="FIDO"/>
    <property type="match status" value="1"/>
</dbReference>
<dbReference type="PROSITE" id="PS50943">
    <property type="entry name" value="HTH_CROC1"/>
    <property type="match status" value="1"/>
</dbReference>
<evidence type="ECO:0000259" key="2">
    <source>
        <dbReference type="PROSITE" id="PS51459"/>
    </source>
</evidence>
<gene>
    <name evidence="3" type="ORF">I5M07_02015</name>
</gene>
<dbReference type="Pfam" id="PF02661">
    <property type="entry name" value="Fic"/>
    <property type="match status" value="1"/>
</dbReference>
<dbReference type="InterPro" id="IPR040198">
    <property type="entry name" value="Fido_containing"/>
</dbReference>
<dbReference type="InterPro" id="IPR001387">
    <property type="entry name" value="Cro/C1-type_HTH"/>
</dbReference>
<dbReference type="CDD" id="cd00093">
    <property type="entry name" value="HTH_XRE"/>
    <property type="match status" value="1"/>
</dbReference>
<evidence type="ECO:0000313" key="3">
    <source>
        <dbReference type="EMBL" id="MBK0368597.1"/>
    </source>
</evidence>
<dbReference type="Pfam" id="PF01381">
    <property type="entry name" value="HTH_3"/>
    <property type="match status" value="1"/>
</dbReference>
<proteinExistence type="predicted"/>
<dbReference type="PANTHER" id="PTHR13504">
    <property type="entry name" value="FIDO DOMAIN-CONTAINING PROTEIN DDB_G0283145"/>
    <property type="match status" value="1"/>
</dbReference>
<dbReference type="SUPFAM" id="SSF140931">
    <property type="entry name" value="Fic-like"/>
    <property type="match status" value="1"/>
</dbReference>
<dbReference type="GO" id="GO:0003677">
    <property type="term" value="F:DNA binding"/>
    <property type="evidence" value="ECO:0007669"/>
    <property type="project" value="InterPro"/>
</dbReference>
<comment type="caution">
    <text evidence="3">The sequence shown here is derived from an EMBL/GenBank/DDBJ whole genome shotgun (WGS) entry which is preliminary data.</text>
</comment>